<evidence type="ECO:0000313" key="2">
    <source>
        <dbReference type="EMBL" id="KUJ13065.1"/>
    </source>
</evidence>
<dbReference type="OrthoDB" id="10672599at2759"/>
<accession>A0A194WYP1</accession>
<dbReference type="EMBL" id="KQ947423">
    <property type="protein sequence ID" value="KUJ13065.1"/>
    <property type="molecule type" value="Genomic_DNA"/>
</dbReference>
<organism evidence="2 3">
    <name type="scientific">Mollisia scopiformis</name>
    <name type="common">Conifer needle endophyte fungus</name>
    <name type="synonym">Phialocephala scopiformis</name>
    <dbReference type="NCBI Taxonomy" id="149040"/>
    <lineage>
        <taxon>Eukaryota</taxon>
        <taxon>Fungi</taxon>
        <taxon>Dikarya</taxon>
        <taxon>Ascomycota</taxon>
        <taxon>Pezizomycotina</taxon>
        <taxon>Leotiomycetes</taxon>
        <taxon>Helotiales</taxon>
        <taxon>Mollisiaceae</taxon>
        <taxon>Mollisia</taxon>
    </lineage>
</organism>
<dbReference type="GeneID" id="28830039"/>
<sequence>MSYLTTNIFKAAATQPTHAGDDKDNTIAQLLKELALSNRRQREDKAASDFEVGQLRAEVGRLKEEVADLREESGDQKPLAKLGEYVRSRRMVYGETNGDPVLRRAIIERGDSVAHRGYAVEDALIIKSCSQERVLRESGFLEFYGFKSTLVLRLRHCLRFIQILDWRGSMVEFMFNISVRWTLQRAFTEVFENSPLANYVKDSESQDPIDIDDIERFLESNVAALAAYDLMAQEYSYHLELSRNHYRTINQSRRNASQGMESNKKRKFDTN</sequence>
<evidence type="ECO:0000256" key="1">
    <source>
        <dbReference type="SAM" id="MobiDB-lite"/>
    </source>
</evidence>
<keyword evidence="3" id="KW-1185">Reference proteome</keyword>
<evidence type="ECO:0000313" key="3">
    <source>
        <dbReference type="Proteomes" id="UP000070700"/>
    </source>
</evidence>
<dbReference type="AlphaFoldDB" id="A0A194WYP1"/>
<gene>
    <name evidence="2" type="ORF">LY89DRAFT_737960</name>
</gene>
<proteinExistence type="predicted"/>
<dbReference type="InParanoid" id="A0A194WYP1"/>
<reference evidence="2 3" key="1">
    <citation type="submission" date="2015-10" db="EMBL/GenBank/DDBJ databases">
        <title>Full genome of DAOMC 229536 Phialocephala scopiformis, a fungal endophyte of spruce producing the potent anti-insectan compound rugulosin.</title>
        <authorList>
            <consortium name="DOE Joint Genome Institute"/>
            <person name="Walker A.K."/>
            <person name="Frasz S.L."/>
            <person name="Seifert K.A."/>
            <person name="Miller J.D."/>
            <person name="Mondo S.J."/>
            <person name="Labutti K."/>
            <person name="Lipzen A."/>
            <person name="Dockter R."/>
            <person name="Kennedy M."/>
            <person name="Grigoriev I.V."/>
            <person name="Spatafora J.W."/>
        </authorList>
    </citation>
    <scope>NUCLEOTIDE SEQUENCE [LARGE SCALE GENOMIC DNA]</scope>
    <source>
        <strain evidence="2 3">CBS 120377</strain>
    </source>
</reference>
<dbReference type="Proteomes" id="UP000070700">
    <property type="component" value="Unassembled WGS sequence"/>
</dbReference>
<name>A0A194WYP1_MOLSC</name>
<feature type="region of interest" description="Disordered" evidence="1">
    <location>
        <begin position="252"/>
        <end position="271"/>
    </location>
</feature>
<protein>
    <submittedName>
        <fullName evidence="2">Uncharacterized protein</fullName>
    </submittedName>
</protein>
<dbReference type="KEGG" id="psco:LY89DRAFT_737960"/>
<feature type="compositionally biased region" description="Polar residues" evidence="1">
    <location>
        <begin position="252"/>
        <end position="261"/>
    </location>
</feature>
<dbReference type="RefSeq" id="XP_018067420.1">
    <property type="nucleotide sequence ID" value="XM_018220313.1"/>
</dbReference>